<feature type="transmembrane region" description="Helical" evidence="2">
    <location>
        <begin position="193"/>
        <end position="212"/>
    </location>
</feature>
<feature type="region of interest" description="Disordered" evidence="1">
    <location>
        <begin position="32"/>
        <end position="52"/>
    </location>
</feature>
<proteinExistence type="predicted"/>
<feature type="transmembrane region" description="Helical" evidence="2">
    <location>
        <begin position="128"/>
        <end position="148"/>
    </location>
</feature>
<keyword evidence="2" id="KW-1133">Transmembrane helix</keyword>
<feature type="transmembrane region" description="Helical" evidence="2">
    <location>
        <begin position="285"/>
        <end position="309"/>
    </location>
</feature>
<accession>A0A2K3QM86</accession>
<feature type="region of interest" description="Disordered" evidence="1">
    <location>
        <begin position="607"/>
        <end position="695"/>
    </location>
</feature>
<evidence type="ECO:0000256" key="2">
    <source>
        <dbReference type="SAM" id="Phobius"/>
    </source>
</evidence>
<comment type="caution">
    <text evidence="3">The sequence shown here is derived from an EMBL/GenBank/DDBJ whole genome shotgun (WGS) entry which is preliminary data.</text>
</comment>
<dbReference type="STRING" id="45235.A0A2K3QM86"/>
<keyword evidence="2" id="KW-0472">Membrane</keyword>
<name>A0A2K3QM86_9HYPO</name>
<dbReference type="EMBL" id="NRSZ01000231">
    <property type="protein sequence ID" value="PNY28639.1"/>
    <property type="molecule type" value="Genomic_DNA"/>
</dbReference>
<dbReference type="OrthoDB" id="3177213at2759"/>
<sequence length="695" mass="78433">MADHDQVHDHHLHLPDKLRIFKSPVVIPAAGDKDHSPAHAPDENHELKHGRDHDHDLPRFARHVEPTLLEIFFDLFFAANYNVFSETQEVTNHARFKAYVGYFCLLWLTWFLVTLYDVRFVTDSIFARVMRAIQLGVLVGFAVLAPKFDPTDQHRSTMRAMSVILAISRASLSIEYATTLWHVRKFQKARLPLYIQTAVHVVAALIYLGITFRFQHGRSRVFMTWYFISGVEAILTVLLSNYSPVLSLTKTHLMKRMSLLTVMMLGDGIVHVAKEVVTIVKTPDAWNAVTIGLVTAATATIYFIFLIYFDWLRSSYYLPAWRQQVWTSVHLPFHLALILFMQGFTQYLIWSKIVQVLNTVTMGLNQADAIVYANSTSKEVQDSFNETVTEFFKLYPPTIPSTFDTVNDAIANFTQIPDSFWPDLAKYFKTDDNGIFSDDDAKGIDVFLKASTVVMQSMANALFANFGINLESEITAKNPTARNEIQGGAFQGRVNEKTWERYKLVFAYGYVASGCVLFFMVVLSLVARTRPLRIWPIIRLVIISLLALGMGLTATLWFNVEGCYEFLQTAWVLPTITFVWTIVLVLIHINGEGVKRNAHRFKRRRKPYAPGSVPLTSTTDWASNGQNVAGGHGDEDAEAQRRAPSPHTDDDAGAGRYEAHKTEEVGVAYGGSDRPLSSYDPLRAPTEYKGGASHA</sequence>
<reference evidence="3 4" key="1">
    <citation type="submission" date="2017-08" db="EMBL/GenBank/DDBJ databases">
        <title>Harnessing the power of phylogenomics to disentangle the directionality and signatures of interkingdom host jumping in the parasitic fungal genus Tolypocladium.</title>
        <authorList>
            <person name="Quandt C.A."/>
            <person name="Patterson W."/>
            <person name="Spatafora J.W."/>
        </authorList>
    </citation>
    <scope>NUCLEOTIDE SEQUENCE [LARGE SCALE GENOMIC DNA]</scope>
    <source>
        <strain evidence="3 4">CBS 113982</strain>
    </source>
</reference>
<dbReference type="Proteomes" id="UP000236621">
    <property type="component" value="Unassembled WGS sequence"/>
</dbReference>
<dbReference type="AlphaFoldDB" id="A0A2K3QM86"/>
<organism evidence="3 4">
    <name type="scientific">Tolypocladium capitatum</name>
    <dbReference type="NCBI Taxonomy" id="45235"/>
    <lineage>
        <taxon>Eukaryota</taxon>
        <taxon>Fungi</taxon>
        <taxon>Dikarya</taxon>
        <taxon>Ascomycota</taxon>
        <taxon>Pezizomycotina</taxon>
        <taxon>Sordariomycetes</taxon>
        <taxon>Hypocreomycetidae</taxon>
        <taxon>Hypocreales</taxon>
        <taxon>Ophiocordycipitaceae</taxon>
        <taxon>Tolypocladium</taxon>
    </lineage>
</organism>
<protein>
    <recommendedName>
        <fullName evidence="5">Low temperature requirement A</fullName>
    </recommendedName>
</protein>
<feature type="transmembrane region" description="Helical" evidence="2">
    <location>
        <begin position="257"/>
        <end position="273"/>
    </location>
</feature>
<feature type="transmembrane region" description="Helical" evidence="2">
    <location>
        <begin position="570"/>
        <end position="590"/>
    </location>
</feature>
<dbReference type="InterPro" id="IPR010640">
    <property type="entry name" value="Low_temperature_requirement_A"/>
</dbReference>
<dbReference type="PANTHER" id="PTHR42101:SF1">
    <property type="entry name" value="LOW TEMPERATURE REQUIREMENT A"/>
    <property type="match status" value="1"/>
</dbReference>
<feature type="compositionally biased region" description="Basic and acidic residues" evidence="1">
    <location>
        <begin position="632"/>
        <end position="641"/>
    </location>
</feature>
<feature type="transmembrane region" description="Helical" evidence="2">
    <location>
        <begin position="329"/>
        <end position="350"/>
    </location>
</feature>
<evidence type="ECO:0000256" key="1">
    <source>
        <dbReference type="SAM" id="MobiDB-lite"/>
    </source>
</evidence>
<evidence type="ECO:0008006" key="5">
    <source>
        <dbReference type="Google" id="ProtNLM"/>
    </source>
</evidence>
<evidence type="ECO:0000313" key="4">
    <source>
        <dbReference type="Proteomes" id="UP000236621"/>
    </source>
</evidence>
<keyword evidence="2" id="KW-0812">Transmembrane</keyword>
<dbReference type="PANTHER" id="PTHR42101">
    <property type="entry name" value="CHROMOSOME 16, WHOLE GENOME SHOTGUN SEQUENCE"/>
    <property type="match status" value="1"/>
</dbReference>
<feature type="compositionally biased region" description="Polar residues" evidence="1">
    <location>
        <begin position="614"/>
        <end position="627"/>
    </location>
</feature>
<dbReference type="Pfam" id="PF06772">
    <property type="entry name" value="LtrA"/>
    <property type="match status" value="1"/>
</dbReference>
<feature type="transmembrane region" description="Helical" evidence="2">
    <location>
        <begin position="505"/>
        <end position="525"/>
    </location>
</feature>
<gene>
    <name evidence="3" type="ORF">TCAP_01435</name>
</gene>
<feature type="transmembrane region" description="Helical" evidence="2">
    <location>
        <begin position="537"/>
        <end position="558"/>
    </location>
</feature>
<feature type="transmembrane region" description="Helical" evidence="2">
    <location>
        <begin position="224"/>
        <end position="245"/>
    </location>
</feature>
<evidence type="ECO:0000313" key="3">
    <source>
        <dbReference type="EMBL" id="PNY28639.1"/>
    </source>
</evidence>
<keyword evidence="4" id="KW-1185">Reference proteome</keyword>
<feature type="transmembrane region" description="Helical" evidence="2">
    <location>
        <begin position="96"/>
        <end position="116"/>
    </location>
</feature>